<dbReference type="SUPFAM" id="SSF56954">
    <property type="entry name" value="Outer membrane efflux proteins (OEP)"/>
    <property type="match status" value="1"/>
</dbReference>
<sequence length="439" mass="48844">MSYISRIYRTAVVGALLLTSFGLSAEPRLALEEAIDIAVRGDPWSAQSIQLQKALLDESVAAAALPDPRITLGAANLPTDTFDTRQEGMTQAIIALSQRFPRGDSRYLARDKKKELAESQSFQRENRQELVIRSVTDLWLELWKTQESVRLIESNRGLFEQLADVAEAGYTSTMNGSRQQDIIRASLELTRLDDRLTALHSRMETAQEELGEWIGTDTFRLRVSERIPPNLLARLPSTAFDVSDTALISHSSIRATDQLIDAGAIDIELARQAYKPEWTVSAQYGYREKAPNGQDRADLFSVGIGFDLPIFTGNRQDRTVSAAIARVEAAKSDRMLQVRRIKAEARAAAARIRRLDDRIRLYEQSLLPQTREQANAALSAYNNDDGDFAEAVRARIAELNAQVELIQMTAERAKNLASLRYLTAGASGSPSFSLKNSQE</sequence>
<evidence type="ECO:0000256" key="2">
    <source>
        <dbReference type="ARBA" id="ARBA00007613"/>
    </source>
</evidence>
<dbReference type="PANTHER" id="PTHR30203:SF30">
    <property type="entry name" value="OUTER MEMBRANE PROTEIN-RELATED"/>
    <property type="match status" value="1"/>
</dbReference>
<dbReference type="InterPro" id="IPR010131">
    <property type="entry name" value="MdtP/NodT-like"/>
</dbReference>
<gene>
    <name evidence="6" type="ORF">ACFQQA_17415</name>
</gene>
<evidence type="ECO:0000313" key="7">
    <source>
        <dbReference type="Proteomes" id="UP001596506"/>
    </source>
</evidence>
<comment type="similarity">
    <text evidence="2">Belongs to the outer membrane factor (OMF) (TC 1.B.17) family.</text>
</comment>
<evidence type="ECO:0000256" key="3">
    <source>
        <dbReference type="ARBA" id="ARBA00022452"/>
    </source>
</evidence>
<organism evidence="6 7">
    <name type="scientific">Marinobacter aromaticivorans</name>
    <dbReference type="NCBI Taxonomy" id="1494078"/>
    <lineage>
        <taxon>Bacteria</taxon>
        <taxon>Pseudomonadati</taxon>
        <taxon>Pseudomonadota</taxon>
        <taxon>Gammaproteobacteria</taxon>
        <taxon>Pseudomonadales</taxon>
        <taxon>Marinobacteraceae</taxon>
        <taxon>Marinobacter</taxon>
    </lineage>
</organism>
<dbReference type="Pfam" id="PF02321">
    <property type="entry name" value="OEP"/>
    <property type="match status" value="1"/>
</dbReference>
<dbReference type="Proteomes" id="UP001596506">
    <property type="component" value="Unassembled WGS sequence"/>
</dbReference>
<comment type="subcellular location">
    <subcellularLocation>
        <location evidence="1">Cell outer membrane</location>
    </subcellularLocation>
</comment>
<dbReference type="Gene3D" id="1.20.1600.10">
    <property type="entry name" value="Outer membrane efflux proteins (OEP)"/>
    <property type="match status" value="1"/>
</dbReference>
<dbReference type="EMBL" id="JBHTBD010000012">
    <property type="protein sequence ID" value="MFC7296501.1"/>
    <property type="molecule type" value="Genomic_DNA"/>
</dbReference>
<dbReference type="InterPro" id="IPR003423">
    <property type="entry name" value="OMP_efflux"/>
</dbReference>
<comment type="caution">
    <text evidence="6">The sequence shown here is derived from an EMBL/GenBank/DDBJ whole genome shotgun (WGS) entry which is preliminary data.</text>
</comment>
<protein>
    <submittedName>
        <fullName evidence="6">TolC family protein</fullName>
    </submittedName>
</protein>
<feature type="coiled-coil region" evidence="5">
    <location>
        <begin position="389"/>
        <end position="416"/>
    </location>
</feature>
<keyword evidence="4" id="KW-0998">Cell outer membrane</keyword>
<keyword evidence="3" id="KW-0472">Membrane</keyword>
<evidence type="ECO:0000313" key="6">
    <source>
        <dbReference type="EMBL" id="MFC7296501.1"/>
    </source>
</evidence>
<evidence type="ECO:0000256" key="5">
    <source>
        <dbReference type="SAM" id="Coils"/>
    </source>
</evidence>
<evidence type="ECO:0000256" key="1">
    <source>
        <dbReference type="ARBA" id="ARBA00004442"/>
    </source>
</evidence>
<dbReference type="PANTHER" id="PTHR30203">
    <property type="entry name" value="OUTER MEMBRANE CATION EFFLUX PROTEIN"/>
    <property type="match status" value="1"/>
</dbReference>
<keyword evidence="5" id="KW-0175">Coiled coil</keyword>
<evidence type="ECO:0000256" key="4">
    <source>
        <dbReference type="ARBA" id="ARBA00023237"/>
    </source>
</evidence>
<reference evidence="7" key="1">
    <citation type="journal article" date="2019" name="Int. J. Syst. Evol. Microbiol.">
        <title>The Global Catalogue of Microorganisms (GCM) 10K type strain sequencing project: providing services to taxonomists for standard genome sequencing and annotation.</title>
        <authorList>
            <consortium name="The Broad Institute Genomics Platform"/>
            <consortium name="The Broad Institute Genome Sequencing Center for Infectious Disease"/>
            <person name="Wu L."/>
            <person name="Ma J."/>
        </authorList>
    </citation>
    <scope>NUCLEOTIDE SEQUENCE [LARGE SCALE GENOMIC DNA]</scope>
    <source>
        <strain evidence="7">CCUG 60559</strain>
    </source>
</reference>
<dbReference type="RefSeq" id="WP_100689970.1">
    <property type="nucleotide sequence ID" value="NZ_JBHTBD010000012.1"/>
</dbReference>
<accession>A0ABW2J0A0</accession>
<keyword evidence="3" id="KW-0812">Transmembrane</keyword>
<name>A0ABW2J0A0_9GAMM</name>
<keyword evidence="7" id="KW-1185">Reference proteome</keyword>
<proteinExistence type="inferred from homology"/>
<keyword evidence="3" id="KW-1134">Transmembrane beta strand</keyword>